<evidence type="ECO:0000313" key="2">
    <source>
        <dbReference type="EMBL" id="GMH07871.1"/>
    </source>
</evidence>
<keyword evidence="3" id="KW-1185">Reference proteome</keyword>
<dbReference type="AlphaFoldDB" id="A0AAD3SBM4"/>
<evidence type="ECO:0000313" key="3">
    <source>
        <dbReference type="Proteomes" id="UP001279734"/>
    </source>
</evidence>
<gene>
    <name evidence="2" type="ORF">Nepgr_009711</name>
</gene>
<reference evidence="2" key="1">
    <citation type="submission" date="2023-05" db="EMBL/GenBank/DDBJ databases">
        <title>Nepenthes gracilis genome sequencing.</title>
        <authorList>
            <person name="Fukushima K."/>
        </authorList>
    </citation>
    <scope>NUCLEOTIDE SEQUENCE</scope>
    <source>
        <strain evidence="2">SING2019-196</strain>
    </source>
</reference>
<proteinExistence type="predicted"/>
<accession>A0AAD3SBM4</accession>
<dbReference type="Proteomes" id="UP001279734">
    <property type="component" value="Unassembled WGS sequence"/>
</dbReference>
<feature type="region of interest" description="Disordered" evidence="1">
    <location>
        <begin position="73"/>
        <end position="99"/>
    </location>
</feature>
<protein>
    <submittedName>
        <fullName evidence="2">Uncharacterized protein</fullName>
    </submittedName>
</protein>
<name>A0AAD3SBM4_NEPGR</name>
<evidence type="ECO:0000256" key="1">
    <source>
        <dbReference type="SAM" id="MobiDB-lite"/>
    </source>
</evidence>
<comment type="caution">
    <text evidence="2">The sequence shown here is derived from an EMBL/GenBank/DDBJ whole genome shotgun (WGS) entry which is preliminary data.</text>
</comment>
<feature type="compositionally biased region" description="Basic and acidic residues" evidence="1">
    <location>
        <begin position="79"/>
        <end position="93"/>
    </location>
</feature>
<sequence length="99" mass="11185">MWREVTRACRGFFLFWRVAGFDDSCNREIVELADFRTNEAISSFTSSALLSLSLSRLRPTCNLSVIRFPPSPPSGELLKGCRDGSRSHQDCEKVFSPSH</sequence>
<dbReference type="EMBL" id="BSYO01000007">
    <property type="protein sequence ID" value="GMH07871.1"/>
    <property type="molecule type" value="Genomic_DNA"/>
</dbReference>
<organism evidence="2 3">
    <name type="scientific">Nepenthes gracilis</name>
    <name type="common">Slender pitcher plant</name>
    <dbReference type="NCBI Taxonomy" id="150966"/>
    <lineage>
        <taxon>Eukaryota</taxon>
        <taxon>Viridiplantae</taxon>
        <taxon>Streptophyta</taxon>
        <taxon>Embryophyta</taxon>
        <taxon>Tracheophyta</taxon>
        <taxon>Spermatophyta</taxon>
        <taxon>Magnoliopsida</taxon>
        <taxon>eudicotyledons</taxon>
        <taxon>Gunneridae</taxon>
        <taxon>Pentapetalae</taxon>
        <taxon>Caryophyllales</taxon>
        <taxon>Nepenthaceae</taxon>
        <taxon>Nepenthes</taxon>
    </lineage>
</organism>